<dbReference type="Proteomes" id="UP001214628">
    <property type="component" value="Chromosome 3"/>
</dbReference>
<dbReference type="PANTHER" id="PTHR44051">
    <property type="entry name" value="GLUTATHIONE S-TRANSFERASE-RELATED"/>
    <property type="match status" value="1"/>
</dbReference>
<evidence type="ECO:0000313" key="7">
    <source>
        <dbReference type="Proteomes" id="UP001214628"/>
    </source>
</evidence>
<sequence length="232" mass="26533">MIIVHHLNNSRSQRILWLLEELGLPYEIKHYKRKSDKLAPKELYDVHPLGKSPVITDTTRNEVVAESGAIIDYIIKYYGKGQGLPSSDNEDADNFWKQFAEASFMPTLVMKFVFMIVPTQAPFFVRPVVSMITNQIQQRFTDPDLKRKVEFSAQALKDRDSTGRTWIAGGDNNGGPTAADYQMLFPFEAITSGRMDAEMVPEVIKNWVDWVHARPAYHRAYEKGGPYDYAKL</sequence>
<dbReference type="PANTHER" id="PTHR44051:SF9">
    <property type="entry name" value="GLUTATHIONE S-TRANSFERASE 1"/>
    <property type="match status" value="1"/>
</dbReference>
<comment type="similarity">
    <text evidence="1">Belongs to the GST superfamily.</text>
</comment>
<comment type="catalytic activity">
    <reaction evidence="4">
        <text>RX + glutathione = an S-substituted glutathione + a halide anion + H(+)</text>
        <dbReference type="Rhea" id="RHEA:16437"/>
        <dbReference type="ChEBI" id="CHEBI:15378"/>
        <dbReference type="ChEBI" id="CHEBI:16042"/>
        <dbReference type="ChEBI" id="CHEBI:17792"/>
        <dbReference type="ChEBI" id="CHEBI:57925"/>
        <dbReference type="ChEBI" id="CHEBI:90779"/>
        <dbReference type="EC" id="2.5.1.18"/>
    </reaction>
</comment>
<dbReference type="InterPro" id="IPR004045">
    <property type="entry name" value="Glutathione_S-Trfase_N"/>
</dbReference>
<dbReference type="InterPro" id="IPR036282">
    <property type="entry name" value="Glutathione-S-Trfase_C_sf"/>
</dbReference>
<name>A0AAF0JKU5_9BASI</name>
<keyword evidence="3 6" id="KW-0808">Transferase</keyword>
<evidence type="ECO:0000259" key="5">
    <source>
        <dbReference type="PROSITE" id="PS50404"/>
    </source>
</evidence>
<feature type="domain" description="GST N-terminal" evidence="5">
    <location>
        <begin position="1"/>
        <end position="82"/>
    </location>
</feature>
<evidence type="ECO:0000313" key="6">
    <source>
        <dbReference type="EMBL" id="WFD43621.1"/>
    </source>
</evidence>
<gene>
    <name evidence="6" type="ORF">MPSI1_002284</name>
</gene>
<dbReference type="Gene3D" id="3.40.30.10">
    <property type="entry name" value="Glutaredoxin"/>
    <property type="match status" value="1"/>
</dbReference>
<dbReference type="GO" id="GO:0004602">
    <property type="term" value="F:glutathione peroxidase activity"/>
    <property type="evidence" value="ECO:0007669"/>
    <property type="project" value="UniProtKB-ARBA"/>
</dbReference>
<evidence type="ECO:0000256" key="3">
    <source>
        <dbReference type="ARBA" id="ARBA00022679"/>
    </source>
</evidence>
<dbReference type="EMBL" id="CP118377">
    <property type="protein sequence ID" value="WFD43621.1"/>
    <property type="molecule type" value="Genomic_DNA"/>
</dbReference>
<dbReference type="GO" id="GO:0004364">
    <property type="term" value="F:glutathione transferase activity"/>
    <property type="evidence" value="ECO:0007669"/>
    <property type="project" value="UniProtKB-EC"/>
</dbReference>
<evidence type="ECO:0000256" key="1">
    <source>
        <dbReference type="ARBA" id="ARBA00007409"/>
    </source>
</evidence>
<organism evidence="6 7">
    <name type="scientific">Malassezia psittaci</name>
    <dbReference type="NCBI Taxonomy" id="1821823"/>
    <lineage>
        <taxon>Eukaryota</taxon>
        <taxon>Fungi</taxon>
        <taxon>Dikarya</taxon>
        <taxon>Basidiomycota</taxon>
        <taxon>Ustilaginomycotina</taxon>
        <taxon>Malasseziomycetes</taxon>
        <taxon>Malasseziales</taxon>
        <taxon>Malasseziaceae</taxon>
        <taxon>Malassezia</taxon>
    </lineage>
</organism>
<dbReference type="GO" id="GO:0005737">
    <property type="term" value="C:cytoplasm"/>
    <property type="evidence" value="ECO:0007669"/>
    <property type="project" value="UniProtKB-ARBA"/>
</dbReference>
<dbReference type="SFLD" id="SFLDS00019">
    <property type="entry name" value="Glutathione_Transferase_(cytos"/>
    <property type="match status" value="1"/>
</dbReference>
<dbReference type="EC" id="2.5.1.18" evidence="2"/>
<dbReference type="InterPro" id="IPR040079">
    <property type="entry name" value="Glutathione_S-Trfase"/>
</dbReference>
<dbReference type="PROSITE" id="PS50404">
    <property type="entry name" value="GST_NTER"/>
    <property type="match status" value="1"/>
</dbReference>
<reference evidence="6" key="1">
    <citation type="submission" date="2023-02" db="EMBL/GenBank/DDBJ databases">
        <title>Mating type loci evolution in Malassezia.</title>
        <authorList>
            <person name="Coelho M.A."/>
        </authorList>
    </citation>
    <scope>NUCLEOTIDE SEQUENCE</scope>
    <source>
        <strain evidence="6">CBS 14136</strain>
    </source>
</reference>
<dbReference type="InterPro" id="IPR036249">
    <property type="entry name" value="Thioredoxin-like_sf"/>
</dbReference>
<dbReference type="SFLD" id="SFLDG00358">
    <property type="entry name" value="Main_(cytGST)"/>
    <property type="match status" value="1"/>
</dbReference>
<evidence type="ECO:0000256" key="4">
    <source>
        <dbReference type="ARBA" id="ARBA00047960"/>
    </source>
</evidence>
<evidence type="ECO:0000256" key="2">
    <source>
        <dbReference type="ARBA" id="ARBA00012452"/>
    </source>
</evidence>
<proteinExistence type="inferred from homology"/>
<dbReference type="SUPFAM" id="SSF52833">
    <property type="entry name" value="Thioredoxin-like"/>
    <property type="match status" value="1"/>
</dbReference>
<accession>A0AAF0JKU5</accession>
<protein>
    <recommendedName>
        <fullName evidence="2">glutathione transferase</fullName>
        <ecNumber evidence="2">2.5.1.18</ecNumber>
    </recommendedName>
</protein>
<dbReference type="Pfam" id="PF02798">
    <property type="entry name" value="GST_N"/>
    <property type="match status" value="1"/>
</dbReference>
<dbReference type="AlphaFoldDB" id="A0AAF0JKU5"/>
<dbReference type="SUPFAM" id="SSF47616">
    <property type="entry name" value="GST C-terminal domain-like"/>
    <property type="match status" value="1"/>
</dbReference>
<dbReference type="CDD" id="cd03046">
    <property type="entry name" value="GST_N_GTT1_like"/>
    <property type="match status" value="1"/>
</dbReference>
<dbReference type="Gene3D" id="1.20.1050.10">
    <property type="match status" value="1"/>
</dbReference>
<keyword evidence="7" id="KW-1185">Reference proteome</keyword>
<dbReference type="FunFam" id="3.40.30.10:FF:000156">
    <property type="entry name" value="Glutathione S-transferase 1"/>
    <property type="match status" value="1"/>
</dbReference>